<feature type="transmembrane region" description="Helical" evidence="1">
    <location>
        <begin position="43"/>
        <end position="64"/>
    </location>
</feature>
<dbReference type="Pfam" id="PF03729">
    <property type="entry name" value="DUF308"/>
    <property type="match status" value="2"/>
</dbReference>
<dbReference type="PANTHER" id="PTHR34989:SF1">
    <property type="entry name" value="PROTEIN HDED"/>
    <property type="match status" value="1"/>
</dbReference>
<feature type="transmembrane region" description="Helical" evidence="1">
    <location>
        <begin position="156"/>
        <end position="181"/>
    </location>
</feature>
<keyword evidence="1" id="KW-1133">Transmembrane helix</keyword>
<dbReference type="Proteomes" id="UP000823934">
    <property type="component" value="Unassembled WGS sequence"/>
</dbReference>
<dbReference type="InterPro" id="IPR052712">
    <property type="entry name" value="Acid_resist_chaperone_HdeD"/>
</dbReference>
<dbReference type="PANTHER" id="PTHR34989">
    <property type="entry name" value="PROTEIN HDED"/>
    <property type="match status" value="1"/>
</dbReference>
<comment type="caution">
    <text evidence="2">The sequence shown here is derived from an EMBL/GenBank/DDBJ whole genome shotgun (WGS) entry which is preliminary data.</text>
</comment>
<accession>A0A9D1TV60</accession>
<gene>
    <name evidence="2" type="ORF">H9889_05530</name>
</gene>
<proteinExistence type="predicted"/>
<protein>
    <submittedName>
        <fullName evidence="2">HdeD family acid-resistance protein</fullName>
    </submittedName>
</protein>
<feature type="transmembrane region" description="Helical" evidence="1">
    <location>
        <begin position="20"/>
        <end position="37"/>
    </location>
</feature>
<sequence>MDTMPSPKDQLIAQLKQHRALLMISGILLTICGFIFIGSTTFATLTSVYMFGFIMIFSGIIQLFMSFKTLQGMQKWGGIIFAIFYLIAGILSFKSPLATATALTWILAVFLIIGGISRFIHAFQMKQLSGWGWILMSGVLLFITGILILNNPTSPLWLLGLFLGVELLMRGINFLMLAFAIKRA</sequence>
<name>A0A9D1TV60_9GAMM</name>
<evidence type="ECO:0000256" key="1">
    <source>
        <dbReference type="SAM" id="Phobius"/>
    </source>
</evidence>
<evidence type="ECO:0000313" key="2">
    <source>
        <dbReference type="EMBL" id="HIW06769.1"/>
    </source>
</evidence>
<dbReference type="InterPro" id="IPR005325">
    <property type="entry name" value="DUF308_memb"/>
</dbReference>
<reference evidence="2" key="1">
    <citation type="journal article" date="2021" name="PeerJ">
        <title>Extensive microbial diversity within the chicken gut microbiome revealed by metagenomics and culture.</title>
        <authorList>
            <person name="Gilroy R."/>
            <person name="Ravi A."/>
            <person name="Getino M."/>
            <person name="Pursley I."/>
            <person name="Horton D.L."/>
            <person name="Alikhan N.F."/>
            <person name="Baker D."/>
            <person name="Gharbi K."/>
            <person name="Hall N."/>
            <person name="Watson M."/>
            <person name="Adriaenssens E.M."/>
            <person name="Foster-Nyarko E."/>
            <person name="Jarju S."/>
            <person name="Secka A."/>
            <person name="Antonio M."/>
            <person name="Oren A."/>
            <person name="Chaudhuri R.R."/>
            <person name="La Ragione R."/>
            <person name="Hildebrand F."/>
            <person name="Pallen M.J."/>
        </authorList>
    </citation>
    <scope>NUCLEOTIDE SEQUENCE</scope>
    <source>
        <strain evidence="2">CHK160-9182</strain>
    </source>
</reference>
<keyword evidence="1" id="KW-0472">Membrane</keyword>
<organism evidence="2 3">
    <name type="scientific">Candidatus Ignatzschineria merdigallinarum</name>
    <dbReference type="NCBI Taxonomy" id="2838621"/>
    <lineage>
        <taxon>Bacteria</taxon>
        <taxon>Pseudomonadati</taxon>
        <taxon>Pseudomonadota</taxon>
        <taxon>Gammaproteobacteria</taxon>
        <taxon>Cardiobacteriales</taxon>
        <taxon>Ignatzschineriaceae</taxon>
        <taxon>Ignatzschineria</taxon>
    </lineage>
</organism>
<dbReference type="AlphaFoldDB" id="A0A9D1TV60"/>
<dbReference type="GO" id="GO:0005886">
    <property type="term" value="C:plasma membrane"/>
    <property type="evidence" value="ECO:0007669"/>
    <property type="project" value="TreeGrafter"/>
</dbReference>
<feature type="transmembrane region" description="Helical" evidence="1">
    <location>
        <begin position="76"/>
        <end position="93"/>
    </location>
</feature>
<keyword evidence="1" id="KW-0812">Transmembrane</keyword>
<feature type="transmembrane region" description="Helical" evidence="1">
    <location>
        <begin position="99"/>
        <end position="120"/>
    </location>
</feature>
<evidence type="ECO:0000313" key="3">
    <source>
        <dbReference type="Proteomes" id="UP000823934"/>
    </source>
</evidence>
<feature type="transmembrane region" description="Helical" evidence="1">
    <location>
        <begin position="132"/>
        <end position="150"/>
    </location>
</feature>
<dbReference type="EMBL" id="DXHP01000124">
    <property type="protein sequence ID" value="HIW06769.1"/>
    <property type="molecule type" value="Genomic_DNA"/>
</dbReference>
<reference evidence="2" key="2">
    <citation type="submission" date="2021-04" db="EMBL/GenBank/DDBJ databases">
        <authorList>
            <person name="Gilroy R."/>
        </authorList>
    </citation>
    <scope>NUCLEOTIDE SEQUENCE</scope>
    <source>
        <strain evidence="2">CHK160-9182</strain>
    </source>
</reference>